<reference evidence="1" key="2">
    <citation type="submission" date="2021-06" db="EMBL/GenBank/DDBJ databases">
        <authorList>
            <consortium name="NCBI Pathogen Detection Project"/>
        </authorList>
    </citation>
    <scope>NUCLEOTIDE SEQUENCE</scope>
    <source>
        <strain evidence="1">Clostridioides</strain>
    </source>
</reference>
<sequence length="64" mass="7631">MYEGDYDSNIAHYCLHKFKWKPHEYMDLPVDEKAFVAASIDIKVEEEKEEAKKADKDAKRGRRR</sequence>
<dbReference type="Proteomes" id="UP000879542">
    <property type="component" value="Unassembled WGS sequence"/>
</dbReference>
<organism evidence="1 2">
    <name type="scientific">Clostridioides difficile</name>
    <name type="common">Peptoclostridium difficile</name>
    <dbReference type="NCBI Taxonomy" id="1496"/>
    <lineage>
        <taxon>Bacteria</taxon>
        <taxon>Bacillati</taxon>
        <taxon>Bacillota</taxon>
        <taxon>Clostridia</taxon>
        <taxon>Peptostreptococcales</taxon>
        <taxon>Peptostreptococcaceae</taxon>
        <taxon>Clostridioides</taxon>
    </lineage>
</organism>
<reference evidence="1" key="1">
    <citation type="journal article" date="2018" name="Genome Biol.">
        <title>SKESA: strategic k-mer extension for scrupulous assemblies.</title>
        <authorList>
            <person name="Souvorov A."/>
            <person name="Agarwala R."/>
            <person name="Lipman D.J."/>
        </authorList>
    </citation>
    <scope>NUCLEOTIDE SEQUENCE</scope>
    <source>
        <strain evidence="1">Clostridioides</strain>
    </source>
</reference>
<protein>
    <submittedName>
        <fullName evidence="1">Uncharacterized protein</fullName>
    </submittedName>
</protein>
<comment type="caution">
    <text evidence="1">The sequence shown here is derived from an EMBL/GenBank/DDBJ whole genome shotgun (WGS) entry which is preliminary data.</text>
</comment>
<evidence type="ECO:0000313" key="2">
    <source>
        <dbReference type="Proteomes" id="UP000879542"/>
    </source>
</evidence>
<accession>A0A9P3YSR1</accession>
<dbReference type="EMBL" id="DAEQIJ010000034">
    <property type="protein sequence ID" value="HBH2622043.1"/>
    <property type="molecule type" value="Genomic_DNA"/>
</dbReference>
<name>A0A9P3YSR1_CLODI</name>
<gene>
    <name evidence="1" type="ORF">KRQ00_003865</name>
</gene>
<evidence type="ECO:0000313" key="1">
    <source>
        <dbReference type="EMBL" id="HBH2622043.1"/>
    </source>
</evidence>
<dbReference type="AlphaFoldDB" id="A0A9P3YSR1"/>
<proteinExistence type="predicted"/>